<accession>A0A495X733</accession>
<dbReference type="EMBL" id="RBXR01000001">
    <property type="protein sequence ID" value="RKT69359.1"/>
    <property type="molecule type" value="Genomic_DNA"/>
</dbReference>
<keyword evidence="2" id="KW-1185">Reference proteome</keyword>
<organism evidence="1 2">
    <name type="scientific">Saccharothrix variisporea</name>
    <dbReference type="NCBI Taxonomy" id="543527"/>
    <lineage>
        <taxon>Bacteria</taxon>
        <taxon>Bacillati</taxon>
        <taxon>Actinomycetota</taxon>
        <taxon>Actinomycetes</taxon>
        <taxon>Pseudonocardiales</taxon>
        <taxon>Pseudonocardiaceae</taxon>
        <taxon>Saccharothrix</taxon>
    </lineage>
</organism>
<evidence type="ECO:0000313" key="1">
    <source>
        <dbReference type="EMBL" id="RKT69359.1"/>
    </source>
</evidence>
<sequence>MFSGQLGDESAQWHDLLSRVVRAEHSCDVLLDAIRNVHEEHHSGAFRWCLVESCSVAEELRRRRRA</sequence>
<dbReference type="AlphaFoldDB" id="A0A495X733"/>
<protein>
    <submittedName>
        <fullName evidence="1">Uncharacterized protein</fullName>
    </submittedName>
</protein>
<dbReference type="Proteomes" id="UP000272729">
    <property type="component" value="Unassembled WGS sequence"/>
</dbReference>
<name>A0A495X733_9PSEU</name>
<evidence type="ECO:0000313" key="2">
    <source>
        <dbReference type="Proteomes" id="UP000272729"/>
    </source>
</evidence>
<reference evidence="1 2" key="1">
    <citation type="submission" date="2018-10" db="EMBL/GenBank/DDBJ databases">
        <title>Sequencing the genomes of 1000 actinobacteria strains.</title>
        <authorList>
            <person name="Klenk H.-P."/>
        </authorList>
    </citation>
    <scope>NUCLEOTIDE SEQUENCE [LARGE SCALE GENOMIC DNA]</scope>
    <source>
        <strain evidence="1 2">DSM 43911</strain>
    </source>
</reference>
<proteinExistence type="predicted"/>
<gene>
    <name evidence="1" type="ORF">DFJ66_2578</name>
</gene>
<comment type="caution">
    <text evidence="1">The sequence shown here is derived from an EMBL/GenBank/DDBJ whole genome shotgun (WGS) entry which is preliminary data.</text>
</comment>